<sequence>MSASDETEIVKVAAIGGVAERILQTTSINISKLSIFLLHLTHVKLILIIRSDFNEEIFLMLLRCSFGKHNECQRKMLLLEYFDDANSGIATQSASNTSSFQPSELTEDNSDKGKNATNSSAKKKIILEENETNEEGGSLDK</sequence>
<proteinExistence type="predicted"/>
<feature type="region of interest" description="Disordered" evidence="1">
    <location>
        <begin position="91"/>
        <end position="141"/>
    </location>
</feature>
<feature type="compositionally biased region" description="Polar residues" evidence="1">
    <location>
        <begin position="91"/>
        <end position="104"/>
    </location>
</feature>
<dbReference type="Proteomes" id="UP001454036">
    <property type="component" value="Unassembled WGS sequence"/>
</dbReference>
<organism evidence="2 3">
    <name type="scientific">Lithospermum erythrorhizon</name>
    <name type="common">Purple gromwell</name>
    <name type="synonym">Lithospermum officinale var. erythrorhizon</name>
    <dbReference type="NCBI Taxonomy" id="34254"/>
    <lineage>
        <taxon>Eukaryota</taxon>
        <taxon>Viridiplantae</taxon>
        <taxon>Streptophyta</taxon>
        <taxon>Embryophyta</taxon>
        <taxon>Tracheophyta</taxon>
        <taxon>Spermatophyta</taxon>
        <taxon>Magnoliopsida</taxon>
        <taxon>eudicotyledons</taxon>
        <taxon>Gunneridae</taxon>
        <taxon>Pentapetalae</taxon>
        <taxon>asterids</taxon>
        <taxon>lamiids</taxon>
        <taxon>Boraginales</taxon>
        <taxon>Boraginaceae</taxon>
        <taxon>Boraginoideae</taxon>
        <taxon>Lithospermeae</taxon>
        <taxon>Lithospermum</taxon>
    </lineage>
</organism>
<dbReference type="EMBL" id="BAABME010005941">
    <property type="protein sequence ID" value="GAA0167037.1"/>
    <property type="molecule type" value="Genomic_DNA"/>
</dbReference>
<gene>
    <name evidence="2" type="ORF">LIER_22061</name>
</gene>
<keyword evidence="3" id="KW-1185">Reference proteome</keyword>
<comment type="caution">
    <text evidence="2">The sequence shown here is derived from an EMBL/GenBank/DDBJ whole genome shotgun (WGS) entry which is preliminary data.</text>
</comment>
<dbReference type="AlphaFoldDB" id="A0AAV3QY52"/>
<evidence type="ECO:0000256" key="1">
    <source>
        <dbReference type="SAM" id="MobiDB-lite"/>
    </source>
</evidence>
<evidence type="ECO:0000313" key="2">
    <source>
        <dbReference type="EMBL" id="GAA0167037.1"/>
    </source>
</evidence>
<accession>A0AAV3QY52</accession>
<reference evidence="2 3" key="1">
    <citation type="submission" date="2024-01" db="EMBL/GenBank/DDBJ databases">
        <title>The complete chloroplast genome sequence of Lithospermum erythrorhizon: insights into the phylogenetic relationship among Boraginaceae species and the maternal lineages of purple gromwells.</title>
        <authorList>
            <person name="Okada T."/>
            <person name="Watanabe K."/>
        </authorList>
    </citation>
    <scope>NUCLEOTIDE SEQUENCE [LARGE SCALE GENOMIC DNA]</scope>
</reference>
<name>A0AAV3QY52_LITER</name>
<evidence type="ECO:0000313" key="3">
    <source>
        <dbReference type="Proteomes" id="UP001454036"/>
    </source>
</evidence>
<protein>
    <submittedName>
        <fullName evidence="2">Uncharacterized protein</fullName>
    </submittedName>
</protein>